<dbReference type="RefSeq" id="XP_033457058.1">
    <property type="nucleotide sequence ID" value="XM_033608547.1"/>
</dbReference>
<dbReference type="InterPro" id="IPR015943">
    <property type="entry name" value="WD40/YVTN_repeat-like_dom_sf"/>
</dbReference>
<dbReference type="InterPro" id="IPR007111">
    <property type="entry name" value="NACHT_NTPase"/>
</dbReference>
<dbReference type="PANTHER" id="PTHR10039">
    <property type="entry name" value="AMELOGENIN"/>
    <property type="match status" value="1"/>
</dbReference>
<protein>
    <recommendedName>
        <fullName evidence="4">NACHT domain-containing protein</fullName>
    </recommendedName>
</protein>
<evidence type="ECO:0000256" key="3">
    <source>
        <dbReference type="PROSITE-ProRule" id="PRU00221"/>
    </source>
</evidence>
<dbReference type="SUPFAM" id="SSF52540">
    <property type="entry name" value="P-loop containing nucleoside triphosphate hydrolases"/>
    <property type="match status" value="1"/>
</dbReference>
<dbReference type="Proteomes" id="UP000504637">
    <property type="component" value="Unplaced"/>
</dbReference>
<evidence type="ECO:0000313" key="5">
    <source>
        <dbReference type="Proteomes" id="UP000504637"/>
    </source>
</evidence>
<keyword evidence="1 3" id="KW-0853">WD repeat</keyword>
<keyword evidence="2" id="KW-0677">Repeat</keyword>
<evidence type="ECO:0000256" key="1">
    <source>
        <dbReference type="ARBA" id="ARBA00022574"/>
    </source>
</evidence>
<organism evidence="6">
    <name type="scientific">Dissoconium aciculare CBS 342.82</name>
    <dbReference type="NCBI Taxonomy" id="1314786"/>
    <lineage>
        <taxon>Eukaryota</taxon>
        <taxon>Fungi</taxon>
        <taxon>Dikarya</taxon>
        <taxon>Ascomycota</taxon>
        <taxon>Pezizomycotina</taxon>
        <taxon>Dothideomycetes</taxon>
        <taxon>Dothideomycetidae</taxon>
        <taxon>Mycosphaerellales</taxon>
        <taxon>Dissoconiaceae</taxon>
        <taxon>Dissoconium</taxon>
    </lineage>
</organism>
<keyword evidence="5" id="KW-1185">Reference proteome</keyword>
<dbReference type="InterPro" id="IPR001680">
    <property type="entry name" value="WD40_rpt"/>
</dbReference>
<dbReference type="InterPro" id="IPR027417">
    <property type="entry name" value="P-loop_NTPase"/>
</dbReference>
<dbReference type="GeneID" id="54366347"/>
<reference evidence="6" key="1">
    <citation type="submission" date="2020-01" db="EMBL/GenBank/DDBJ databases">
        <authorList>
            <consortium name="DOE Joint Genome Institute"/>
            <person name="Haridas S."/>
            <person name="Albert R."/>
            <person name="Binder M."/>
            <person name="Bloem J."/>
            <person name="Labutti K."/>
            <person name="Salamov A."/>
            <person name="Andreopoulos B."/>
            <person name="Baker S.E."/>
            <person name="Barry K."/>
            <person name="Bills G."/>
            <person name="Bluhm B.H."/>
            <person name="Cannon C."/>
            <person name="Castanera R."/>
            <person name="Culley D.E."/>
            <person name="Daum C."/>
            <person name="Ezra D."/>
            <person name="Gonzalez J.B."/>
            <person name="Henrissat B."/>
            <person name="Kuo A."/>
            <person name="Liang C."/>
            <person name="Lipzen A."/>
            <person name="Lutzoni F."/>
            <person name="Magnuson J."/>
            <person name="Mondo S."/>
            <person name="Nolan M."/>
            <person name="Ohm R."/>
            <person name="Pangilinan J."/>
            <person name="Park H.-J."/>
            <person name="Ramirez L."/>
            <person name="Alfaro M."/>
            <person name="Sun H."/>
            <person name="Tritt A."/>
            <person name="Yoshinaga Y."/>
            <person name="Zwiers L.-H."/>
            <person name="Turgeon B.G."/>
            <person name="Goodwin S.B."/>
            <person name="Spatafora J.W."/>
            <person name="Crous P.W."/>
            <person name="Grigoriev I.V."/>
        </authorList>
    </citation>
    <scope>NUCLEOTIDE SEQUENCE</scope>
    <source>
        <strain evidence="6">CBS 342.82</strain>
    </source>
</reference>
<reference evidence="6" key="3">
    <citation type="submission" date="2025-08" db="UniProtKB">
        <authorList>
            <consortium name="RefSeq"/>
        </authorList>
    </citation>
    <scope>IDENTIFICATION</scope>
    <source>
        <strain evidence="6">CBS 342.82</strain>
    </source>
</reference>
<dbReference type="SUPFAM" id="SSF50978">
    <property type="entry name" value="WD40 repeat-like"/>
    <property type="match status" value="1"/>
</dbReference>
<dbReference type="OrthoDB" id="538223at2759"/>
<feature type="repeat" description="WD" evidence="3">
    <location>
        <begin position="778"/>
        <end position="819"/>
    </location>
</feature>
<dbReference type="InterPro" id="IPR056884">
    <property type="entry name" value="NPHP3-like_N"/>
</dbReference>
<dbReference type="PROSITE" id="PS00678">
    <property type="entry name" value="WD_REPEATS_1"/>
    <property type="match status" value="2"/>
</dbReference>
<dbReference type="PROSITE" id="PS50082">
    <property type="entry name" value="WD_REPEATS_2"/>
    <property type="match status" value="2"/>
</dbReference>
<dbReference type="InterPro" id="IPR019775">
    <property type="entry name" value="WD40_repeat_CS"/>
</dbReference>
<evidence type="ECO:0000259" key="4">
    <source>
        <dbReference type="PROSITE" id="PS50837"/>
    </source>
</evidence>
<evidence type="ECO:0000256" key="2">
    <source>
        <dbReference type="ARBA" id="ARBA00022737"/>
    </source>
</evidence>
<dbReference type="InterPro" id="IPR036322">
    <property type="entry name" value="WD40_repeat_dom_sf"/>
</dbReference>
<dbReference type="SMART" id="SM00320">
    <property type="entry name" value="WD40"/>
    <property type="match status" value="2"/>
</dbReference>
<evidence type="ECO:0000313" key="6">
    <source>
        <dbReference type="RefSeq" id="XP_033457058.1"/>
    </source>
</evidence>
<feature type="repeat" description="WD" evidence="3">
    <location>
        <begin position="736"/>
        <end position="777"/>
    </location>
</feature>
<dbReference type="PROSITE" id="PS50837">
    <property type="entry name" value="NACHT"/>
    <property type="match status" value="1"/>
</dbReference>
<feature type="domain" description="NACHT" evidence="4">
    <location>
        <begin position="204"/>
        <end position="349"/>
    </location>
</feature>
<dbReference type="Pfam" id="PF00400">
    <property type="entry name" value="WD40"/>
    <property type="match status" value="2"/>
</dbReference>
<dbReference type="AlphaFoldDB" id="A0A6J3LZF7"/>
<reference evidence="6" key="2">
    <citation type="submission" date="2020-04" db="EMBL/GenBank/DDBJ databases">
        <authorList>
            <consortium name="NCBI Genome Project"/>
        </authorList>
    </citation>
    <scope>NUCLEOTIDE SEQUENCE</scope>
    <source>
        <strain evidence="6">CBS 342.82</strain>
    </source>
</reference>
<sequence>MESMFRWYQRAAKCYVYLADVPADALTKPDQSEHDWETDLIKSQWFERGWTLQELLAPSIVEFYSRDRRKLGDKRSLQDLIHSITGISVDALQGRRLTSFSEKERFSWMERRKTKYEEDKVYALLGIFDVELHIHKGQGWSSAYQTLRQAIDAQTRILKDLRVTHPCDDKIRIEKDKGGLLAGVCDWIFDHPEFQRWRETTGCQSLWLKGDPGKGKTMLICKIVDELESNELKQYQLCYFFCQATDTRINNAVAVLRGLLYMLVNQQPSLTRYVEKQHHHAGRALFEDVNNWVVLAKLFSNILQDPQLNSTIFIIDALDECTSQRTDLLHFIASVSAHSPRVKWLYSSRDWPSIEGPLSRARQILHLRLELNAGTIAHGVRIFSEQKVHRLATEEGYSEPLKQEILQYFQDNAGDTFLWVALVCKSLYAVPQRHVRRRLHEFPPGLDALYARMMVQIEESDDSEYCKAVLATVALALRPLTLSELGFLADLPEEITCSMEDIADIARRSGCFLTMRGDTWEDKVLSFVHQSAKDYIIEQARDTIFSAGMSKEHERLTYKCIQRMCEPGGLRKDICRLRRPGTRRTDCDSVEIAKTMSARVTYTSSFWAEHFIASRETLVDDDYVHRFLQQYFLYWFEALSWLGQAASAVLYTARLQSQINEEDRGQQVYAFLNDAYRFVLMNSYVADLAPLQLYFSALIFTPANSIVRNAFLQQRTNMFSMLPNVFPHWSATLQTLTGHTDWVSSVTFSADGTRLASASDDGTVRLWDAATGAPLQTLEGHTGSVSSVALSADGTRMASASHDHTVRLWDAATGAPLQTLEGKTEYIKFSADGTLLLTDFGQFVVSENEFYQDPDHVLLKPIPNTLQIREEWIQRNGDDILWLPHDFRGTCSAVYGKTLVIGQSSGAVSFFQVQDDSHVES</sequence>
<dbReference type="Gene3D" id="3.40.50.300">
    <property type="entry name" value="P-loop containing nucleotide triphosphate hydrolases"/>
    <property type="match status" value="1"/>
</dbReference>
<dbReference type="Pfam" id="PF24883">
    <property type="entry name" value="NPHP3_N"/>
    <property type="match status" value="1"/>
</dbReference>
<gene>
    <name evidence="6" type="ORF">K489DRAFT_434110</name>
</gene>
<dbReference type="PROSITE" id="PS50294">
    <property type="entry name" value="WD_REPEATS_REGION"/>
    <property type="match status" value="2"/>
</dbReference>
<dbReference type="PANTHER" id="PTHR10039:SF14">
    <property type="entry name" value="NACHT DOMAIN-CONTAINING PROTEIN"/>
    <property type="match status" value="1"/>
</dbReference>
<proteinExistence type="predicted"/>
<dbReference type="Gene3D" id="2.130.10.10">
    <property type="entry name" value="YVTN repeat-like/Quinoprotein amine dehydrogenase"/>
    <property type="match status" value="1"/>
</dbReference>
<name>A0A6J3LZF7_9PEZI</name>
<accession>A0A6J3LZF7</accession>